<name>A0A8I0HP42_9CORY</name>
<dbReference type="AlphaFoldDB" id="A0A8I0HP42"/>
<evidence type="ECO:0000313" key="1">
    <source>
        <dbReference type="EMBL" id="MBD8029587.1"/>
    </source>
</evidence>
<reference evidence="1 2" key="1">
    <citation type="submission" date="2020-08" db="EMBL/GenBank/DDBJ databases">
        <title>A Genomic Blueprint of the Chicken Gut Microbiome.</title>
        <authorList>
            <person name="Gilroy R."/>
            <person name="Ravi A."/>
            <person name="Getino M."/>
            <person name="Pursley I."/>
            <person name="Horton D.L."/>
            <person name="Alikhan N.-F."/>
            <person name="Baker D."/>
            <person name="Gharbi K."/>
            <person name="Hall N."/>
            <person name="Watson M."/>
            <person name="Adriaenssens E.M."/>
            <person name="Foster-Nyarko E."/>
            <person name="Jarju S."/>
            <person name="Secka A."/>
            <person name="Antonio M."/>
            <person name="Oren A."/>
            <person name="Chaudhuri R."/>
            <person name="La Ragione R.M."/>
            <person name="Hildebrand F."/>
            <person name="Pallen M.J."/>
        </authorList>
    </citation>
    <scope>NUCLEOTIDE SEQUENCE [LARGE SCALE GENOMIC DNA]</scope>
    <source>
        <strain evidence="1 2">Sa1YVA5</strain>
    </source>
</reference>
<proteinExistence type="predicted"/>
<dbReference type="EMBL" id="JACSPR010000002">
    <property type="protein sequence ID" value="MBD8029587.1"/>
    <property type="molecule type" value="Genomic_DNA"/>
</dbReference>
<comment type="caution">
    <text evidence="1">The sequence shown here is derived from an EMBL/GenBank/DDBJ whole genome shotgun (WGS) entry which is preliminary data.</text>
</comment>
<protein>
    <submittedName>
        <fullName evidence="1">Uncharacterized protein</fullName>
    </submittedName>
</protein>
<evidence type="ECO:0000313" key="2">
    <source>
        <dbReference type="Proteomes" id="UP000650224"/>
    </source>
</evidence>
<dbReference type="Proteomes" id="UP000650224">
    <property type="component" value="Unassembled WGS sequence"/>
</dbReference>
<dbReference type="RefSeq" id="WP_191732799.1">
    <property type="nucleotide sequence ID" value="NZ_JACSPR010000002.1"/>
</dbReference>
<organism evidence="1 2">
    <name type="scientific">Corynebacterium gallinarum</name>
    <dbReference type="NCBI Taxonomy" id="2762214"/>
    <lineage>
        <taxon>Bacteria</taxon>
        <taxon>Bacillati</taxon>
        <taxon>Actinomycetota</taxon>
        <taxon>Actinomycetes</taxon>
        <taxon>Mycobacteriales</taxon>
        <taxon>Corynebacteriaceae</taxon>
        <taxon>Corynebacterium</taxon>
    </lineage>
</organism>
<keyword evidence="2" id="KW-1185">Reference proteome</keyword>
<sequence>MAELKITQKHLTIHLSWWEKIGARRSHLTVPLRAIRDIQVVDDALGSVEATGARGLMRIPGLFVAGTHTSERDEESNHENIFSVCRRKDPGLVIELDKVSIGRIVVSTQDARRYASELAPVR</sequence>
<accession>A0A8I0HP42</accession>
<gene>
    <name evidence="1" type="ORF">H9627_04450</name>
</gene>